<dbReference type="RefSeq" id="WP_132583440.1">
    <property type="nucleotide sequence ID" value="NZ_SMAJ01000010.1"/>
</dbReference>
<reference evidence="1 2" key="1">
    <citation type="submission" date="2019-03" db="EMBL/GenBank/DDBJ databases">
        <title>Genomic Encyclopedia of Type Strains, Phase IV (KMG-IV): sequencing the most valuable type-strain genomes for metagenomic binning, comparative biology and taxonomic classification.</title>
        <authorList>
            <person name="Goeker M."/>
        </authorList>
    </citation>
    <scope>NUCLEOTIDE SEQUENCE [LARGE SCALE GENOMIC DNA]</scope>
    <source>
        <strain evidence="1 2">DSM 24591</strain>
    </source>
</reference>
<name>A0A4R3LXJ6_9BURK</name>
<dbReference type="OrthoDB" id="8900503at2"/>
<proteinExistence type="predicted"/>
<gene>
    <name evidence="1" type="ORF">EDC26_11091</name>
</gene>
<evidence type="ECO:0000313" key="2">
    <source>
        <dbReference type="Proteomes" id="UP000295525"/>
    </source>
</evidence>
<accession>A0A4R3LXJ6</accession>
<organism evidence="1 2">
    <name type="scientific">Paralcaligenes ureilyticus</name>
    <dbReference type="NCBI Taxonomy" id="627131"/>
    <lineage>
        <taxon>Bacteria</taxon>
        <taxon>Pseudomonadati</taxon>
        <taxon>Pseudomonadota</taxon>
        <taxon>Betaproteobacteria</taxon>
        <taxon>Burkholderiales</taxon>
        <taxon>Alcaligenaceae</taxon>
        <taxon>Paralcaligenes</taxon>
    </lineage>
</organism>
<evidence type="ECO:0008006" key="3">
    <source>
        <dbReference type="Google" id="ProtNLM"/>
    </source>
</evidence>
<keyword evidence="2" id="KW-1185">Reference proteome</keyword>
<sequence>MHRQEGHALVEWMLAALLATLLTVWGAGALVHRLDDSAAQSGAAWMLTVKKAVRLYIERYDQVLMKAVDFTELAHKGYANWSAPSVAELRADGLLSAGFPEHGPRALAVSVLLMRRGACPGADCRLDALLYSNQALVQRGSQPIDETMVAQWLLASEGWGGTVSRQRPDHIAGASFGFANPPVPGMAALPVGTLAMAMTAEQLGSSDYLRVGDERDPDFHGSASVAGDIKTGGSLSAQKYLKLGAQETAFTSCSENGAVARQYYGGLLVCRDNLWRLSGGGGGGFSVNTLYGCRSSSGSPTANPVTGSCSCPLDYSMVAISDSGNHPPPDGRTMGYICVE</sequence>
<dbReference type="AlphaFoldDB" id="A0A4R3LXJ6"/>
<evidence type="ECO:0000313" key="1">
    <source>
        <dbReference type="EMBL" id="TCT05351.1"/>
    </source>
</evidence>
<dbReference type="Proteomes" id="UP000295525">
    <property type="component" value="Unassembled WGS sequence"/>
</dbReference>
<protein>
    <recommendedName>
        <fullName evidence="3">Shufflon protein</fullName>
    </recommendedName>
</protein>
<comment type="caution">
    <text evidence="1">The sequence shown here is derived from an EMBL/GenBank/DDBJ whole genome shotgun (WGS) entry which is preliminary data.</text>
</comment>
<dbReference type="EMBL" id="SMAJ01000010">
    <property type="protein sequence ID" value="TCT05351.1"/>
    <property type="molecule type" value="Genomic_DNA"/>
</dbReference>